<dbReference type="PANTHER" id="PTHR43080">
    <property type="entry name" value="CBS DOMAIN-CONTAINING PROTEIN CBSX3, MITOCHONDRIAL"/>
    <property type="match status" value="1"/>
</dbReference>
<dbReference type="PANTHER" id="PTHR43080:SF2">
    <property type="entry name" value="CBS DOMAIN-CONTAINING PROTEIN"/>
    <property type="match status" value="1"/>
</dbReference>
<dbReference type="KEGG" id="tac:Ta0611"/>
<dbReference type="InterPro" id="IPR000644">
    <property type="entry name" value="CBS_dom"/>
</dbReference>
<dbReference type="PaxDb" id="273075-Ta0611"/>
<keyword evidence="5" id="KW-1185">Reference proteome</keyword>
<protein>
    <submittedName>
        <fullName evidence="4">Inosine-5'-monophosphate dehydrogenase related protein</fullName>
    </submittedName>
</protein>
<dbReference type="AlphaFoldDB" id="Q9HKI7"/>
<proteinExistence type="predicted"/>
<dbReference type="EnsemblBacteria" id="CAC11750">
    <property type="protein sequence ID" value="CAC11750"/>
    <property type="gene ID" value="CAC11750"/>
</dbReference>
<evidence type="ECO:0000313" key="4">
    <source>
        <dbReference type="EMBL" id="CAC11750.1"/>
    </source>
</evidence>
<dbReference type="HOGENOM" id="CLU_040681_9_3_2"/>
<evidence type="ECO:0000259" key="3">
    <source>
        <dbReference type="PROSITE" id="PS51371"/>
    </source>
</evidence>
<organism evidence="4 5">
    <name type="scientific">Thermoplasma acidophilum (strain ATCC 25905 / DSM 1728 / JCM 9062 / NBRC 15155 / AMRC-C165)</name>
    <dbReference type="NCBI Taxonomy" id="273075"/>
    <lineage>
        <taxon>Archaea</taxon>
        <taxon>Methanobacteriati</taxon>
        <taxon>Thermoplasmatota</taxon>
        <taxon>Thermoplasmata</taxon>
        <taxon>Thermoplasmatales</taxon>
        <taxon>Thermoplasmataceae</taxon>
        <taxon>Thermoplasma</taxon>
    </lineage>
</organism>
<sequence>MRYCHMVLYASDIMRKYDKIMPGDTSAYEAAKIMAQDHVGFAIIAENGEIKGMVTEWDYINKIIAQDRDPKKVRIDEIMNSPIISIDPDTPTFKVTEIMAKNGIRRLPVMKNGKLLGVITSRDILRIFKDYMDSISDIISRFGNL</sequence>
<dbReference type="InterPro" id="IPR046342">
    <property type="entry name" value="CBS_dom_sf"/>
</dbReference>
<dbReference type="SUPFAM" id="SSF54631">
    <property type="entry name" value="CBS-domain pair"/>
    <property type="match status" value="1"/>
</dbReference>
<dbReference type="Proteomes" id="UP000001024">
    <property type="component" value="Chromosome"/>
</dbReference>
<reference evidence="4 5" key="1">
    <citation type="journal article" date="2000" name="Nature">
        <title>The genome sequence of the thermoacidophilic scavenger Thermoplasma acidophilum.</title>
        <authorList>
            <person name="Ruepp A."/>
            <person name="Graml W."/>
            <person name="Santos-Martinez M.L."/>
            <person name="Koretke K.K."/>
            <person name="Volker C."/>
            <person name="Mewes H.W."/>
            <person name="Frishman D."/>
            <person name="Stocker S."/>
            <person name="Lupas A.N."/>
            <person name="Baumeister W."/>
        </authorList>
    </citation>
    <scope>NUCLEOTIDE SEQUENCE [LARGE SCALE GENOMIC DNA]</scope>
    <source>
        <strain evidence="5">ATCC 25905 / DSM 1728 / JCM 9062 / NBRC 15155 / AMRC-C165</strain>
    </source>
</reference>
<dbReference type="InParanoid" id="Q9HKI7"/>
<dbReference type="SMART" id="SM00116">
    <property type="entry name" value="CBS"/>
    <property type="match status" value="2"/>
</dbReference>
<dbReference type="FunCoup" id="Q9HKI7">
    <property type="interactions" value="25"/>
</dbReference>
<evidence type="ECO:0000256" key="1">
    <source>
        <dbReference type="ARBA" id="ARBA00023122"/>
    </source>
</evidence>
<dbReference type="Gene3D" id="3.10.580.10">
    <property type="entry name" value="CBS-domain"/>
    <property type="match status" value="1"/>
</dbReference>
<dbReference type="eggNOG" id="arCOG00606">
    <property type="taxonomic scope" value="Archaea"/>
</dbReference>
<name>Q9HKI7_THEAC</name>
<evidence type="ECO:0000256" key="2">
    <source>
        <dbReference type="PROSITE-ProRule" id="PRU00703"/>
    </source>
</evidence>
<dbReference type="Pfam" id="PF00571">
    <property type="entry name" value="CBS"/>
    <property type="match status" value="2"/>
</dbReference>
<dbReference type="InterPro" id="IPR051257">
    <property type="entry name" value="Diverse_CBS-Domain"/>
</dbReference>
<gene>
    <name evidence="4" type="ordered locus">Ta0611</name>
</gene>
<evidence type="ECO:0000313" key="5">
    <source>
        <dbReference type="Proteomes" id="UP000001024"/>
    </source>
</evidence>
<dbReference type="STRING" id="273075.gene:9571830"/>
<dbReference type="EMBL" id="AL445064">
    <property type="protein sequence ID" value="CAC11750.1"/>
    <property type="molecule type" value="Genomic_DNA"/>
</dbReference>
<keyword evidence="1 2" id="KW-0129">CBS domain</keyword>
<feature type="domain" description="CBS" evidence="3">
    <location>
        <begin position="79"/>
        <end position="134"/>
    </location>
</feature>
<accession>Q9HKI7</accession>
<dbReference type="PROSITE" id="PS51371">
    <property type="entry name" value="CBS"/>
    <property type="match status" value="1"/>
</dbReference>